<comment type="caution">
    <text evidence="2">The sequence shown here is derived from an EMBL/GenBank/DDBJ whole genome shotgun (WGS) entry which is preliminary data.</text>
</comment>
<feature type="region of interest" description="Disordered" evidence="1">
    <location>
        <begin position="123"/>
        <end position="143"/>
    </location>
</feature>
<evidence type="ECO:0000256" key="1">
    <source>
        <dbReference type="SAM" id="MobiDB-lite"/>
    </source>
</evidence>
<dbReference type="Proteomes" id="UP000193964">
    <property type="component" value="Unassembled WGS sequence"/>
</dbReference>
<reference evidence="2 3" key="1">
    <citation type="submission" date="2016-01" db="EMBL/GenBank/DDBJ databases">
        <title>The new phylogeny of the genus Mycobacterium.</title>
        <authorList>
            <person name="Tarcisio F."/>
            <person name="Conor M."/>
            <person name="Antonella G."/>
            <person name="Elisabetta G."/>
            <person name="Giulia F.S."/>
            <person name="Sara T."/>
            <person name="Anna F."/>
            <person name="Clotilde B."/>
            <person name="Roberto B."/>
            <person name="Veronica D.S."/>
            <person name="Fabio R."/>
            <person name="Monica P."/>
            <person name="Olivier J."/>
            <person name="Enrico T."/>
            <person name="Nicola S."/>
        </authorList>
    </citation>
    <scope>NUCLEOTIDE SEQUENCE [LARGE SCALE GENOMIC DNA]</scope>
    <source>
        <strain evidence="2 3">ATCC 700010</strain>
    </source>
</reference>
<sequence>MSSAKRISPAILPALKEALLQAFWYKNDLRAFLMSCVSERAIVAQLDWGVGVYKRNIIAQLVDSLAADQHRHFDDLLSILIATSEIKDPSYLKSVEDGDRKYAAAIAALESLRKQVEPHLKLRSDAERAAQRRERDRLQAEADRATKEQLESLKADFYKIVQLAAQARGYALEKFLTQLFSVFDIDAKGSFRITGEQIDGAFTHEGTEYILEARWRDGLTPGGDLDSFEGKVGRKLDNTLGLFISMNGFQDTAITLHSNRRSTLILMTGADLNAVVDGRVGLPSLLTRKRQHAARTGEILIEAYNMLSG</sequence>
<organism evidence="2 3">
    <name type="scientific">Mycolicibacterium wolinskyi</name>
    <dbReference type="NCBI Taxonomy" id="59750"/>
    <lineage>
        <taxon>Bacteria</taxon>
        <taxon>Bacillati</taxon>
        <taxon>Actinomycetota</taxon>
        <taxon>Actinomycetes</taxon>
        <taxon>Mycobacteriales</taxon>
        <taxon>Mycobacteriaceae</taxon>
        <taxon>Mycolicibacterium</taxon>
    </lineage>
</organism>
<dbReference type="RefSeq" id="WP_085145047.1">
    <property type="nucleotide sequence ID" value="NZ_JACKUA010000026.1"/>
</dbReference>
<accession>A0A1X2F826</accession>
<name>A0A1X2F826_9MYCO</name>
<gene>
    <name evidence="2" type="ORF">AWC31_25815</name>
</gene>
<proteinExistence type="predicted"/>
<dbReference type="OrthoDB" id="5521926at2"/>
<dbReference type="AlphaFoldDB" id="A0A1X2F826"/>
<evidence type="ECO:0000313" key="3">
    <source>
        <dbReference type="Proteomes" id="UP000193964"/>
    </source>
</evidence>
<evidence type="ECO:0000313" key="2">
    <source>
        <dbReference type="EMBL" id="ORX14603.1"/>
    </source>
</evidence>
<evidence type="ECO:0008006" key="4">
    <source>
        <dbReference type="Google" id="ProtNLM"/>
    </source>
</evidence>
<protein>
    <recommendedName>
        <fullName evidence="4">Restriction endonuclease type IV Mrr domain-containing protein</fullName>
    </recommendedName>
</protein>
<dbReference type="EMBL" id="LQQA01000015">
    <property type="protein sequence ID" value="ORX14603.1"/>
    <property type="molecule type" value="Genomic_DNA"/>
</dbReference>